<feature type="transmembrane region" description="Helical" evidence="1">
    <location>
        <begin position="218"/>
        <end position="236"/>
    </location>
</feature>
<keyword evidence="1" id="KW-0812">Transmembrane</keyword>
<keyword evidence="1" id="KW-1133">Transmembrane helix</keyword>
<evidence type="ECO:0008006" key="4">
    <source>
        <dbReference type="Google" id="ProtNLM"/>
    </source>
</evidence>
<proteinExistence type="predicted"/>
<feature type="transmembrane region" description="Helical" evidence="1">
    <location>
        <begin position="431"/>
        <end position="451"/>
    </location>
</feature>
<keyword evidence="1" id="KW-0472">Membrane</keyword>
<evidence type="ECO:0000313" key="2">
    <source>
        <dbReference type="EMBL" id="MBD2343407.1"/>
    </source>
</evidence>
<reference evidence="2 3" key="1">
    <citation type="journal article" date="2020" name="ISME J.">
        <title>Comparative genomics reveals insights into cyanobacterial evolution and habitat adaptation.</title>
        <authorList>
            <person name="Chen M.Y."/>
            <person name="Teng W.K."/>
            <person name="Zhao L."/>
            <person name="Hu C.X."/>
            <person name="Zhou Y.K."/>
            <person name="Han B.P."/>
            <person name="Song L.R."/>
            <person name="Shu W.S."/>
        </authorList>
    </citation>
    <scope>NUCLEOTIDE SEQUENCE [LARGE SCALE GENOMIC DNA]</scope>
    <source>
        <strain evidence="2 3">FACHB-260</strain>
    </source>
</reference>
<organism evidence="2 3">
    <name type="scientific">Anabaena subtropica FACHB-260</name>
    <dbReference type="NCBI Taxonomy" id="2692884"/>
    <lineage>
        <taxon>Bacteria</taxon>
        <taxon>Bacillati</taxon>
        <taxon>Cyanobacteriota</taxon>
        <taxon>Cyanophyceae</taxon>
        <taxon>Nostocales</taxon>
        <taxon>Nostocaceae</taxon>
        <taxon>Anabaena</taxon>
    </lineage>
</organism>
<feature type="transmembrane region" description="Helical" evidence="1">
    <location>
        <begin position="67"/>
        <end position="87"/>
    </location>
</feature>
<sequence length="508" mass="60387">MNSLKNIIFIIFLIIFIGFVIDVFLIKKFLFSYVYEEWLINYSQGFIRRGFPGSILFFFNNNYKIDIFKIIKLFSYFTFLLFSSIYLLKVKQSKKILDLESLMVVLFLPSLILFPLHDPHVIGRKEILFFFGLFVNIFLLETYLKVLNIKQNFENEQDTTRIINQYCYKLFICYNLLSIPTALSHESIIFLSLPLNIIITSNFIRLKFSIKQVVLRSLIIYFPTIFIAFLCFIFQGNDLSSIGICQSWQEYINQYKSINCDSAYLPARKMFTFTDNVPLVLQYFGLPIRYFFIEVWTNNISSNNGLVFIKWLSAFSLCTIILIRISSRILSNYVEKFKQKIHWQYQYDKSLGFYSSINLNHLIPSFIFKYAFIPSIFSAVLYIIAQDWGRWFFVTSTSYTICLLSPGLILIEIVGNFKNKCNSRDKLQPKFLFFIYSTYLKILNLFCTFHSCKKISSIIYFLTIIFTLFILKIPHHSHFWDWSFKPWLLPWLNRVKYFDQFALIEILS</sequence>
<dbReference type="EMBL" id="JACJRF010000005">
    <property type="protein sequence ID" value="MBD2343407.1"/>
    <property type="molecule type" value="Genomic_DNA"/>
</dbReference>
<feature type="transmembrane region" description="Helical" evidence="1">
    <location>
        <begin position="99"/>
        <end position="116"/>
    </location>
</feature>
<evidence type="ECO:0000313" key="3">
    <source>
        <dbReference type="Proteomes" id="UP000607281"/>
    </source>
</evidence>
<gene>
    <name evidence="2" type="ORF">H6G18_04500</name>
</gene>
<feature type="transmembrane region" description="Helical" evidence="1">
    <location>
        <begin position="7"/>
        <end position="26"/>
    </location>
</feature>
<keyword evidence="3" id="KW-1185">Reference proteome</keyword>
<dbReference type="RefSeq" id="WP_190405883.1">
    <property type="nucleotide sequence ID" value="NZ_JACJRF010000005.1"/>
</dbReference>
<comment type="caution">
    <text evidence="2">The sequence shown here is derived from an EMBL/GenBank/DDBJ whole genome shotgun (WGS) entry which is preliminary data.</text>
</comment>
<feature type="transmembrane region" description="Helical" evidence="1">
    <location>
        <begin position="189"/>
        <end position="206"/>
    </location>
</feature>
<feature type="transmembrane region" description="Helical" evidence="1">
    <location>
        <begin position="391"/>
        <end position="411"/>
    </location>
</feature>
<accession>A0ABR8CMK3</accession>
<dbReference type="Proteomes" id="UP000607281">
    <property type="component" value="Unassembled WGS sequence"/>
</dbReference>
<feature type="transmembrane region" description="Helical" evidence="1">
    <location>
        <begin position="366"/>
        <end position="385"/>
    </location>
</feature>
<feature type="transmembrane region" description="Helical" evidence="1">
    <location>
        <begin position="166"/>
        <end position="183"/>
    </location>
</feature>
<feature type="transmembrane region" description="Helical" evidence="1">
    <location>
        <begin position="457"/>
        <end position="475"/>
    </location>
</feature>
<evidence type="ECO:0000256" key="1">
    <source>
        <dbReference type="SAM" id="Phobius"/>
    </source>
</evidence>
<protein>
    <recommendedName>
        <fullName evidence="4">GPI mannosyltransferase 2</fullName>
    </recommendedName>
</protein>
<name>A0ABR8CMK3_9NOST</name>
<feature type="transmembrane region" description="Helical" evidence="1">
    <location>
        <begin position="128"/>
        <end position="146"/>
    </location>
</feature>
<feature type="transmembrane region" description="Helical" evidence="1">
    <location>
        <begin position="308"/>
        <end position="330"/>
    </location>
</feature>